<dbReference type="InterPro" id="IPR048631">
    <property type="entry name" value="SecD_1st"/>
</dbReference>
<dbReference type="SUPFAM" id="SSF82866">
    <property type="entry name" value="Multidrug efflux transporter AcrB transmembrane domain"/>
    <property type="match status" value="1"/>
</dbReference>
<dbReference type="PRINTS" id="PR00702">
    <property type="entry name" value="ACRIFLAVINRP"/>
</dbReference>
<dbReference type="Gene3D" id="3.30.1360.200">
    <property type="match status" value="1"/>
</dbReference>
<proteinExistence type="inferred from homology"/>
<keyword evidence="7 9" id="KW-0811">Translocation</keyword>
<feature type="transmembrane region" description="Helical" evidence="9">
    <location>
        <begin position="417"/>
        <end position="442"/>
    </location>
</feature>
<dbReference type="AlphaFoldDB" id="A0A1G2QF24"/>
<dbReference type="InterPro" id="IPR022646">
    <property type="entry name" value="SecD/SecF_CS"/>
</dbReference>
<dbReference type="GO" id="GO:0005886">
    <property type="term" value="C:plasma membrane"/>
    <property type="evidence" value="ECO:0007669"/>
    <property type="project" value="UniProtKB-SubCell"/>
</dbReference>
<evidence type="ECO:0000256" key="6">
    <source>
        <dbReference type="ARBA" id="ARBA00022989"/>
    </source>
</evidence>
<name>A0A1G2QF24_9BACT</name>
<dbReference type="InterPro" id="IPR005791">
    <property type="entry name" value="SecD"/>
</dbReference>
<dbReference type="Pfam" id="PF02355">
    <property type="entry name" value="SecD_SecF_C"/>
    <property type="match status" value="1"/>
</dbReference>
<dbReference type="GO" id="GO:0043952">
    <property type="term" value="P:protein transport by the Sec complex"/>
    <property type="evidence" value="ECO:0007669"/>
    <property type="project" value="UniProtKB-UniRule"/>
</dbReference>
<evidence type="ECO:0000256" key="7">
    <source>
        <dbReference type="ARBA" id="ARBA00023010"/>
    </source>
</evidence>
<dbReference type="InterPro" id="IPR048634">
    <property type="entry name" value="SecD_SecF_C"/>
</dbReference>
<sequence length="459" mass="48802">MNNYRLSALALLLVSIFLGYFVYASETPGKFIWDRPFRLGLDLSGGTHLVYKADISGIPFGEVGEAMSALKEVIEKRINVFGVSEPIIQVEQSGLGDKANHKLIVELPGVTDIEQALAMISKTPVLEFKVESVAGAPLNLSLSPADIQAGKIPTISAEALAGARYSDSGLTGKYLKRAQVIFPQGQGGGAALGPVVLVEFDKKGTELFAKITKENVGKTVGIFLDGELISAPVVQEEISGGGAQITGNFTVEEAKELVRNLNLGALPVPIQLDSTQTIGPTLGADVLKAGVQAGVIGFILLALFMIGWYRLPGVVAVVALTMYVVIILAIFKLLPVTITAAGIAGLILSIGIAVDANVLIFERLKEEMARGHSIHEATKEGFARAWLSIRDSNLSGIISATILFWLGTSMIKGFALTLIIGILVSMFSAITVTRTFLFALGVKHKNKVSTFLFSNGLHK</sequence>
<reference evidence="13 14" key="1">
    <citation type="journal article" date="2016" name="Nat. Commun.">
        <title>Thousands of microbial genomes shed light on interconnected biogeochemical processes in an aquifer system.</title>
        <authorList>
            <person name="Anantharaman K."/>
            <person name="Brown C.T."/>
            <person name="Hug L.A."/>
            <person name="Sharon I."/>
            <person name="Castelle C.J."/>
            <person name="Probst A.J."/>
            <person name="Thomas B.C."/>
            <person name="Singh A."/>
            <person name="Wilkins M.J."/>
            <person name="Karaoz U."/>
            <person name="Brodie E.L."/>
            <person name="Williams K.H."/>
            <person name="Hubbard S.S."/>
            <person name="Banfield J.F."/>
        </authorList>
    </citation>
    <scope>NUCLEOTIDE SEQUENCE [LARGE SCALE GENOMIC DNA]</scope>
</reference>
<comment type="subcellular location">
    <subcellularLocation>
        <location evidence="1 9">Cell membrane</location>
        <topology evidence="1 9">Multi-pass membrane protein</topology>
    </subcellularLocation>
</comment>
<feature type="transmembrane region" description="Helical" evidence="9">
    <location>
        <begin position="314"/>
        <end position="334"/>
    </location>
</feature>
<feature type="domain" description="SecDF P1 head subdomain" evidence="12">
    <location>
        <begin position="168"/>
        <end position="268"/>
    </location>
</feature>
<feature type="domain" description="Protein translocase subunit SecDF P1" evidence="11">
    <location>
        <begin position="68"/>
        <end position="129"/>
    </location>
</feature>
<organism evidence="13 14">
    <name type="scientific">Candidatus Vogelbacteria bacterium RIFOXYD1_FULL_44_32</name>
    <dbReference type="NCBI Taxonomy" id="1802438"/>
    <lineage>
        <taxon>Bacteria</taxon>
        <taxon>Candidatus Vogeliibacteriota</taxon>
    </lineage>
</organism>
<dbReference type="InterPro" id="IPR001036">
    <property type="entry name" value="Acrflvin-R"/>
</dbReference>
<dbReference type="GO" id="GO:0065002">
    <property type="term" value="P:intracellular protein transmembrane transport"/>
    <property type="evidence" value="ECO:0007669"/>
    <property type="project" value="UniProtKB-UniRule"/>
</dbReference>
<evidence type="ECO:0000313" key="14">
    <source>
        <dbReference type="Proteomes" id="UP000177043"/>
    </source>
</evidence>
<dbReference type="Gene3D" id="3.30.70.3400">
    <property type="match status" value="1"/>
</dbReference>
<evidence type="ECO:0000259" key="11">
    <source>
        <dbReference type="Pfam" id="PF21760"/>
    </source>
</evidence>
<evidence type="ECO:0000256" key="9">
    <source>
        <dbReference type="HAMAP-Rule" id="MF_01463"/>
    </source>
</evidence>
<dbReference type="GO" id="GO:0015450">
    <property type="term" value="F:protein-transporting ATPase activity"/>
    <property type="evidence" value="ECO:0007669"/>
    <property type="project" value="InterPro"/>
</dbReference>
<dbReference type="PANTHER" id="PTHR30081:SF1">
    <property type="entry name" value="PROTEIN TRANSLOCASE SUBUNIT SECD"/>
    <property type="match status" value="1"/>
</dbReference>
<keyword evidence="8 9" id="KW-0472">Membrane</keyword>
<dbReference type="Pfam" id="PF22599">
    <property type="entry name" value="SecDF_P1_head"/>
    <property type="match status" value="1"/>
</dbReference>
<feature type="transmembrane region" description="Helical" evidence="9">
    <location>
        <begin position="394"/>
        <end position="411"/>
    </location>
</feature>
<feature type="domain" description="Protein export membrane protein SecD/SecF C-terminal" evidence="10">
    <location>
        <begin position="271"/>
        <end position="440"/>
    </location>
</feature>
<keyword evidence="4 9" id="KW-0812">Transmembrane</keyword>
<gene>
    <name evidence="9" type="primary">secD</name>
    <name evidence="13" type="ORF">A2571_03520</name>
</gene>
<dbReference type="InterPro" id="IPR055344">
    <property type="entry name" value="SecD_SecF_C_bact"/>
</dbReference>
<dbReference type="InterPro" id="IPR022813">
    <property type="entry name" value="SecD/SecF_arch_bac"/>
</dbReference>
<evidence type="ECO:0000256" key="3">
    <source>
        <dbReference type="ARBA" id="ARBA00022475"/>
    </source>
</evidence>
<evidence type="ECO:0000313" key="13">
    <source>
        <dbReference type="EMBL" id="OHA59077.1"/>
    </source>
</evidence>
<dbReference type="Pfam" id="PF07549">
    <property type="entry name" value="Sec_GG"/>
    <property type="match status" value="1"/>
</dbReference>
<dbReference type="HAMAP" id="MF_01463_B">
    <property type="entry name" value="SecD_B"/>
    <property type="match status" value="1"/>
</dbReference>
<keyword evidence="5 9" id="KW-0653">Protein transport</keyword>
<dbReference type="EMBL" id="MHTJ01000001">
    <property type="protein sequence ID" value="OHA59077.1"/>
    <property type="molecule type" value="Genomic_DNA"/>
</dbReference>
<evidence type="ECO:0000256" key="1">
    <source>
        <dbReference type="ARBA" id="ARBA00004651"/>
    </source>
</evidence>
<comment type="caution">
    <text evidence="9">Lacks conserved residue(s) required for the propagation of feature annotation.</text>
</comment>
<evidence type="ECO:0000259" key="12">
    <source>
        <dbReference type="Pfam" id="PF22599"/>
    </source>
</evidence>
<dbReference type="InterPro" id="IPR054384">
    <property type="entry name" value="SecDF_P1_head"/>
</dbReference>
<dbReference type="Gene3D" id="1.20.1640.10">
    <property type="entry name" value="Multidrug efflux transporter AcrB transmembrane domain"/>
    <property type="match status" value="1"/>
</dbReference>
<feature type="transmembrane region" description="Helical" evidence="9">
    <location>
        <begin position="340"/>
        <end position="361"/>
    </location>
</feature>
<dbReference type="Proteomes" id="UP000177043">
    <property type="component" value="Unassembled WGS sequence"/>
</dbReference>
<dbReference type="GO" id="GO:0006605">
    <property type="term" value="P:protein targeting"/>
    <property type="evidence" value="ECO:0007669"/>
    <property type="project" value="UniProtKB-UniRule"/>
</dbReference>
<comment type="function">
    <text evidence="9">Part of the Sec protein translocase complex. Interacts with the SecYEG preprotein conducting channel. SecDF uses the proton motive force (PMF) to complete protein translocation after the ATP-dependent function of SecA.</text>
</comment>
<protein>
    <recommendedName>
        <fullName evidence="9">Protein translocase subunit SecD</fullName>
    </recommendedName>
</protein>
<dbReference type="PANTHER" id="PTHR30081">
    <property type="entry name" value="PROTEIN-EXPORT MEMBRANE PROTEIN SEC"/>
    <property type="match status" value="1"/>
</dbReference>
<evidence type="ECO:0000256" key="4">
    <source>
        <dbReference type="ARBA" id="ARBA00022692"/>
    </source>
</evidence>
<dbReference type="STRING" id="1802438.A2571_03520"/>
<dbReference type="FunFam" id="1.20.1640.10:FF:000004">
    <property type="entry name" value="Protein translocase subunit SecD"/>
    <property type="match status" value="1"/>
</dbReference>
<dbReference type="Pfam" id="PF21760">
    <property type="entry name" value="SecD_1st"/>
    <property type="match status" value="1"/>
</dbReference>
<evidence type="ECO:0000256" key="5">
    <source>
        <dbReference type="ARBA" id="ARBA00022927"/>
    </source>
</evidence>
<feature type="transmembrane region" description="Helical" evidence="9">
    <location>
        <begin position="289"/>
        <end position="309"/>
    </location>
</feature>
<accession>A0A1G2QF24</accession>
<dbReference type="NCBIfam" id="TIGR01129">
    <property type="entry name" value="secD"/>
    <property type="match status" value="1"/>
</dbReference>
<comment type="caution">
    <text evidence="13">The sequence shown here is derived from an EMBL/GenBank/DDBJ whole genome shotgun (WGS) entry which is preliminary data.</text>
</comment>
<evidence type="ECO:0000259" key="10">
    <source>
        <dbReference type="Pfam" id="PF02355"/>
    </source>
</evidence>
<evidence type="ECO:0000256" key="8">
    <source>
        <dbReference type="ARBA" id="ARBA00023136"/>
    </source>
</evidence>
<dbReference type="NCBIfam" id="TIGR00916">
    <property type="entry name" value="2A0604s01"/>
    <property type="match status" value="1"/>
</dbReference>
<comment type="similarity">
    <text evidence="9">Belongs to the SecD/SecF family. SecD subfamily.</text>
</comment>
<comment type="subunit">
    <text evidence="9">Forms a complex with SecF. Part of the essential Sec protein translocation apparatus which comprises SecA, SecYEG and auxiliary proteins SecDF. Other proteins may also be involved.</text>
</comment>
<keyword evidence="2 9" id="KW-0813">Transport</keyword>
<keyword evidence="6 9" id="KW-1133">Transmembrane helix</keyword>
<keyword evidence="3 9" id="KW-1003">Cell membrane</keyword>
<evidence type="ECO:0000256" key="2">
    <source>
        <dbReference type="ARBA" id="ARBA00022448"/>
    </source>
</evidence>